<reference evidence="1" key="1">
    <citation type="journal article" date="2022" name="bioRxiv">
        <title>Sequencing and chromosome-scale assembly of the giantPleurodeles waltlgenome.</title>
        <authorList>
            <person name="Brown T."/>
            <person name="Elewa A."/>
            <person name="Iarovenko S."/>
            <person name="Subramanian E."/>
            <person name="Araus A.J."/>
            <person name="Petzold A."/>
            <person name="Susuki M."/>
            <person name="Suzuki K.-i.T."/>
            <person name="Hayashi T."/>
            <person name="Toyoda A."/>
            <person name="Oliveira C."/>
            <person name="Osipova E."/>
            <person name="Leigh N.D."/>
            <person name="Simon A."/>
            <person name="Yun M.H."/>
        </authorList>
    </citation>
    <scope>NUCLEOTIDE SEQUENCE</scope>
    <source>
        <strain evidence="1">20211129_DDA</strain>
        <tissue evidence="1">Liver</tissue>
    </source>
</reference>
<accession>A0AAV7KVK3</accession>
<keyword evidence="2" id="KW-1185">Reference proteome</keyword>
<name>A0AAV7KVK3_PLEWA</name>
<sequence length="95" mass="10976">MNRQSDFIADSIVDLLFILVIWLDENDARLWELKPKVYKLKDEEKTLSLRIPWVQALMDGEDPKLVVLDILVSEVRDTGPLETEEMSIATTLSMK</sequence>
<evidence type="ECO:0000313" key="2">
    <source>
        <dbReference type="Proteomes" id="UP001066276"/>
    </source>
</evidence>
<dbReference type="Proteomes" id="UP001066276">
    <property type="component" value="Chromosome 12"/>
</dbReference>
<evidence type="ECO:0000313" key="1">
    <source>
        <dbReference type="EMBL" id="KAJ1082069.1"/>
    </source>
</evidence>
<dbReference type="AlphaFoldDB" id="A0AAV7KVK3"/>
<proteinExistence type="predicted"/>
<organism evidence="1 2">
    <name type="scientific">Pleurodeles waltl</name>
    <name type="common">Iberian ribbed newt</name>
    <dbReference type="NCBI Taxonomy" id="8319"/>
    <lineage>
        <taxon>Eukaryota</taxon>
        <taxon>Metazoa</taxon>
        <taxon>Chordata</taxon>
        <taxon>Craniata</taxon>
        <taxon>Vertebrata</taxon>
        <taxon>Euteleostomi</taxon>
        <taxon>Amphibia</taxon>
        <taxon>Batrachia</taxon>
        <taxon>Caudata</taxon>
        <taxon>Salamandroidea</taxon>
        <taxon>Salamandridae</taxon>
        <taxon>Pleurodelinae</taxon>
        <taxon>Pleurodeles</taxon>
    </lineage>
</organism>
<protein>
    <submittedName>
        <fullName evidence="1">Uncharacterized protein</fullName>
    </submittedName>
</protein>
<dbReference type="EMBL" id="JANPWB010000016">
    <property type="protein sequence ID" value="KAJ1082069.1"/>
    <property type="molecule type" value="Genomic_DNA"/>
</dbReference>
<gene>
    <name evidence="1" type="ORF">NDU88_002239</name>
</gene>
<comment type="caution">
    <text evidence="1">The sequence shown here is derived from an EMBL/GenBank/DDBJ whole genome shotgun (WGS) entry which is preliminary data.</text>
</comment>